<dbReference type="InterPro" id="IPR012462">
    <property type="entry name" value="UFSP1/2_DUB_cat"/>
</dbReference>
<reference evidence="8" key="1">
    <citation type="submission" date="2020-06" db="EMBL/GenBank/DDBJ databases">
        <title>WGS assembly of Ceratodon purpureus strain R40.</title>
        <authorList>
            <person name="Carey S.B."/>
            <person name="Jenkins J."/>
            <person name="Shu S."/>
            <person name="Lovell J.T."/>
            <person name="Sreedasyam A."/>
            <person name="Maumus F."/>
            <person name="Tiley G.P."/>
            <person name="Fernandez-Pozo N."/>
            <person name="Barry K."/>
            <person name="Chen C."/>
            <person name="Wang M."/>
            <person name="Lipzen A."/>
            <person name="Daum C."/>
            <person name="Saski C.A."/>
            <person name="Payton A.C."/>
            <person name="Mcbreen J.C."/>
            <person name="Conrad R.E."/>
            <person name="Kollar L.M."/>
            <person name="Olsson S."/>
            <person name="Huttunen S."/>
            <person name="Landis J.B."/>
            <person name="Wickett N.J."/>
            <person name="Johnson M.G."/>
            <person name="Rensing S.A."/>
            <person name="Grimwood J."/>
            <person name="Schmutz J."/>
            <person name="Mcdaniel S.F."/>
        </authorList>
    </citation>
    <scope>NUCLEOTIDE SEQUENCE</scope>
    <source>
        <strain evidence="8">R40</strain>
    </source>
</reference>
<protein>
    <recommendedName>
        <fullName evidence="7">ZZ-type domain-containing protein</fullName>
    </recommendedName>
</protein>
<evidence type="ECO:0000313" key="8">
    <source>
        <dbReference type="EMBL" id="KAG0579958.1"/>
    </source>
</evidence>
<dbReference type="InterPro" id="IPR000433">
    <property type="entry name" value="Znf_ZZ"/>
</dbReference>
<evidence type="ECO:0000256" key="5">
    <source>
        <dbReference type="PROSITE-ProRule" id="PRU00228"/>
    </source>
</evidence>
<dbReference type="GO" id="GO:0008270">
    <property type="term" value="F:zinc ion binding"/>
    <property type="evidence" value="ECO:0007669"/>
    <property type="project" value="UniProtKB-KW"/>
</dbReference>
<dbReference type="Pfam" id="PF00569">
    <property type="entry name" value="ZZ"/>
    <property type="match status" value="1"/>
</dbReference>
<dbReference type="SMART" id="SM00291">
    <property type="entry name" value="ZnF_ZZ"/>
    <property type="match status" value="1"/>
</dbReference>
<evidence type="ECO:0000256" key="4">
    <source>
        <dbReference type="ARBA" id="ARBA00022833"/>
    </source>
</evidence>
<feature type="region of interest" description="Disordered" evidence="6">
    <location>
        <begin position="289"/>
        <end position="358"/>
    </location>
</feature>
<keyword evidence="9" id="KW-1185">Reference proteome</keyword>
<feature type="compositionally biased region" description="Low complexity" evidence="6">
    <location>
        <begin position="320"/>
        <end position="358"/>
    </location>
</feature>
<evidence type="ECO:0000259" key="7">
    <source>
        <dbReference type="PROSITE" id="PS50135"/>
    </source>
</evidence>
<comment type="caution">
    <text evidence="8">The sequence shown here is derived from an EMBL/GenBank/DDBJ whole genome shotgun (WGS) entry which is preliminary data.</text>
</comment>
<dbReference type="SUPFAM" id="SSF57850">
    <property type="entry name" value="RING/U-box"/>
    <property type="match status" value="1"/>
</dbReference>
<dbReference type="InterPro" id="IPR043145">
    <property type="entry name" value="Znf_ZZ_sf"/>
</dbReference>
<dbReference type="GO" id="GO:0019783">
    <property type="term" value="F:ubiquitin-like protein peptidase activity"/>
    <property type="evidence" value="ECO:0007669"/>
    <property type="project" value="TreeGrafter"/>
</dbReference>
<evidence type="ECO:0000256" key="6">
    <source>
        <dbReference type="SAM" id="MobiDB-lite"/>
    </source>
</evidence>
<organism evidence="8 9">
    <name type="scientific">Ceratodon purpureus</name>
    <name type="common">Fire moss</name>
    <name type="synonym">Dicranum purpureum</name>
    <dbReference type="NCBI Taxonomy" id="3225"/>
    <lineage>
        <taxon>Eukaryota</taxon>
        <taxon>Viridiplantae</taxon>
        <taxon>Streptophyta</taxon>
        <taxon>Embryophyta</taxon>
        <taxon>Bryophyta</taxon>
        <taxon>Bryophytina</taxon>
        <taxon>Bryopsida</taxon>
        <taxon>Dicranidae</taxon>
        <taxon>Pseudoditrichales</taxon>
        <taxon>Ditrichaceae</taxon>
        <taxon>Ceratodon</taxon>
    </lineage>
</organism>
<dbReference type="PROSITE" id="PS50135">
    <property type="entry name" value="ZF_ZZ_2"/>
    <property type="match status" value="1"/>
</dbReference>
<dbReference type="Gene3D" id="3.30.60.90">
    <property type="match status" value="1"/>
</dbReference>
<keyword evidence="3" id="KW-0378">Hydrolase</keyword>
<feature type="compositionally biased region" description="Polar residues" evidence="6">
    <location>
        <begin position="303"/>
        <end position="319"/>
    </location>
</feature>
<dbReference type="AlphaFoldDB" id="A0A8T0IC13"/>
<dbReference type="OrthoDB" id="288987at2759"/>
<keyword evidence="1" id="KW-0479">Metal-binding</keyword>
<dbReference type="PANTHER" id="PTHR48153:SF4">
    <property type="entry name" value="UBIQUITIN CARBOXYL-TERMINAL HYDROLASE MUG105"/>
    <property type="match status" value="1"/>
</dbReference>
<gene>
    <name evidence="8" type="ORF">KC19_4G137900</name>
</gene>
<evidence type="ECO:0000256" key="3">
    <source>
        <dbReference type="ARBA" id="ARBA00022801"/>
    </source>
</evidence>
<dbReference type="Gene3D" id="3.90.70.130">
    <property type="match status" value="2"/>
</dbReference>
<dbReference type="Pfam" id="PF07910">
    <property type="entry name" value="Peptidase_C78"/>
    <property type="match status" value="2"/>
</dbReference>
<sequence length="561" mass="63823">MGEPKKRDKCPLCNRNVSVVNLDSHVNSHLDDEELEKDRAFAQRIATTSSPEKPERGKREKYAVTCDRGCNQEIPIQEWESHCLSHKLALEETAGNDTQAYFEKGSLNKRPRGISYGEGEWGKMSKMLRNRPLEENVRSLMSCQTKETTTTSVREGLMHLLQRCMESDQRAGFSTIALSGWVEHYESRHREDLGWGCGWRNIQMLASHLLMTDQDARDVLFGGCGFVPDILSLQRWVEVAWRKGFDTPGADYFNWEIVGTHKWIGTTECAALLRSFGMRARIVDFQSFGPGRVENNRGEEQDSNAQPTRSSLTSWKTPDSGSCSESQSRSGSRSRSTSRSGSISRHASPVGGEESECSGCGEYPIQGVRYRHSEMRNSDLCVACMEKMRNSTDKHERDVAEGYEGVDFEPGSCSRNPTESHEASRHQHIVDWVWNYFMERSNRTTSSGATAFDRLRQPIVLSKRSPLYFQHRGHSRTIVGIEKRRRPGHTEEVYLIVLDPSQKTGDIVRTLKEKSGWQRLLKRGLQSLKHAEYQLCYVDPGIATGDEYEKLKILSSVHYTY</sequence>
<evidence type="ECO:0000256" key="2">
    <source>
        <dbReference type="ARBA" id="ARBA00022771"/>
    </source>
</evidence>
<name>A0A8T0IC13_CERPU</name>
<proteinExistence type="predicted"/>
<dbReference type="Proteomes" id="UP000822688">
    <property type="component" value="Chromosome 4"/>
</dbReference>
<evidence type="ECO:0000256" key="1">
    <source>
        <dbReference type="ARBA" id="ARBA00022723"/>
    </source>
</evidence>
<evidence type="ECO:0000313" key="9">
    <source>
        <dbReference type="Proteomes" id="UP000822688"/>
    </source>
</evidence>
<accession>A0A8T0IC13</accession>
<keyword evidence="4" id="KW-0862">Zinc</keyword>
<dbReference type="PANTHER" id="PTHR48153">
    <property type="entry name" value="UFM1-SPECIFIC PROTEASE 2"/>
    <property type="match status" value="1"/>
</dbReference>
<dbReference type="EMBL" id="CM026424">
    <property type="protein sequence ID" value="KAG0579958.1"/>
    <property type="molecule type" value="Genomic_DNA"/>
</dbReference>
<keyword evidence="2 5" id="KW-0863">Zinc-finger</keyword>
<feature type="domain" description="ZZ-type" evidence="7">
    <location>
        <begin position="352"/>
        <end position="411"/>
    </location>
</feature>